<dbReference type="Pfam" id="PF00733">
    <property type="entry name" value="Asn_synthase"/>
    <property type="match status" value="1"/>
</dbReference>
<dbReference type="eggNOG" id="COG0367">
    <property type="taxonomic scope" value="Bacteria"/>
</dbReference>
<evidence type="ECO:0000256" key="1">
    <source>
        <dbReference type="ARBA" id="ARBA00005187"/>
    </source>
</evidence>
<name>D6Z4I8_DESAT</name>
<dbReference type="PANTHER" id="PTHR43284">
    <property type="entry name" value="ASPARAGINE SYNTHETASE (GLUTAMINE-HYDROLYZING)"/>
    <property type="match status" value="1"/>
</dbReference>
<dbReference type="InterPro" id="IPR014729">
    <property type="entry name" value="Rossmann-like_a/b/a_fold"/>
</dbReference>
<dbReference type="Gene3D" id="3.60.20.10">
    <property type="entry name" value="Glutamine Phosphoribosylpyrophosphate, subunit 1, domain 1"/>
    <property type="match status" value="1"/>
</dbReference>
<dbReference type="InterPro" id="IPR001962">
    <property type="entry name" value="Asn_synthase"/>
</dbReference>
<feature type="domain" description="Asparagine synthetase" evidence="4">
    <location>
        <begin position="229"/>
        <end position="467"/>
    </location>
</feature>
<proteinExistence type="predicted"/>
<evidence type="ECO:0000313" key="6">
    <source>
        <dbReference type="Proteomes" id="UP000001508"/>
    </source>
</evidence>
<organism evidence="5 6">
    <name type="scientific">Desulfurivibrio alkaliphilus (strain DSM 19089 / UNIQEM U267 / AHT2)</name>
    <dbReference type="NCBI Taxonomy" id="589865"/>
    <lineage>
        <taxon>Bacteria</taxon>
        <taxon>Pseudomonadati</taxon>
        <taxon>Thermodesulfobacteriota</taxon>
        <taxon>Desulfobulbia</taxon>
        <taxon>Desulfobulbales</taxon>
        <taxon>Desulfobulbaceae</taxon>
        <taxon>Desulfurivibrio</taxon>
    </lineage>
</organism>
<dbReference type="GO" id="GO:0006529">
    <property type="term" value="P:asparagine biosynthetic process"/>
    <property type="evidence" value="ECO:0007669"/>
    <property type="project" value="InterPro"/>
</dbReference>
<dbReference type="EMBL" id="CP001940">
    <property type="protein sequence ID" value="ADH86463.1"/>
    <property type="molecule type" value="Genomic_DNA"/>
</dbReference>
<dbReference type="PANTHER" id="PTHR43284:SF1">
    <property type="entry name" value="ASPARAGINE SYNTHETASE"/>
    <property type="match status" value="1"/>
</dbReference>
<dbReference type="AlphaFoldDB" id="D6Z4I8"/>
<dbReference type="GO" id="GO:0004066">
    <property type="term" value="F:asparagine synthase (glutamine-hydrolyzing) activity"/>
    <property type="evidence" value="ECO:0007669"/>
    <property type="project" value="UniProtKB-EC"/>
</dbReference>
<evidence type="ECO:0000259" key="4">
    <source>
        <dbReference type="Pfam" id="PF00733"/>
    </source>
</evidence>
<dbReference type="EC" id="6.3.5.4" evidence="2"/>
<dbReference type="HOGENOM" id="CLU_452520_0_0_7"/>
<dbReference type="RefSeq" id="WP_013163986.1">
    <property type="nucleotide sequence ID" value="NC_014216.1"/>
</dbReference>
<dbReference type="SUPFAM" id="SSF56235">
    <property type="entry name" value="N-terminal nucleophile aminohydrolases (Ntn hydrolases)"/>
    <property type="match status" value="1"/>
</dbReference>
<comment type="catalytic activity">
    <reaction evidence="3">
        <text>L-aspartate + L-glutamine + ATP + H2O = L-asparagine + L-glutamate + AMP + diphosphate + H(+)</text>
        <dbReference type="Rhea" id="RHEA:12228"/>
        <dbReference type="ChEBI" id="CHEBI:15377"/>
        <dbReference type="ChEBI" id="CHEBI:15378"/>
        <dbReference type="ChEBI" id="CHEBI:29985"/>
        <dbReference type="ChEBI" id="CHEBI:29991"/>
        <dbReference type="ChEBI" id="CHEBI:30616"/>
        <dbReference type="ChEBI" id="CHEBI:33019"/>
        <dbReference type="ChEBI" id="CHEBI:58048"/>
        <dbReference type="ChEBI" id="CHEBI:58359"/>
        <dbReference type="ChEBI" id="CHEBI:456215"/>
        <dbReference type="EC" id="6.3.5.4"/>
    </reaction>
</comment>
<dbReference type="InterPro" id="IPR029055">
    <property type="entry name" value="Ntn_hydrolases_N"/>
</dbReference>
<dbReference type="STRING" id="589865.DaAHT2_1772"/>
<dbReference type="InterPro" id="IPR051786">
    <property type="entry name" value="ASN_synthetase/amidase"/>
</dbReference>
<dbReference type="OrthoDB" id="5520547at2"/>
<sequence length="603" mass="67638">MTEDQHEIVIEKDSAARGFYISLRHGVGACWPRLVVADKGHSPVFCEDEQKSLCLICVGHLYASRAKSFVVKESLALLAEAYGRTGLDGVRLEIDGGMFALFIIDKANNKLLAIADFLSCMPLYCKSGEKETLIGINQFDLADGESPTDLACAEYLTYGYLPFHQSLFAEVKRIGPGQSITLPLNKPGRLEISQENYPTYPDPEQRLTDESQAIDYLDALFTDYFARLGDESIAAGLSGGYDSRLIAAYCREKSLRLCTYDSPDTQEAMVARRVAVTLGLQTEVFQVAANSPCRFAEDFLYGTGTGDSLESSHMYAILETLTRNNPAYIIDGHIGDVVLGGGFYYKLKRRNEPLYKIILGLDRYQTPRLPGSTYLERLATGYGRKISALPTHWVEAIEVREKQHLTDLVKRLQKHCPTDADMIEMLLHRFRGALLTSGGPVSFMRRADTLCPFYDRKIFTACMGVAKMLRAGDRLYNAFYRRRFPELARIPKENTGGFAAQNLVAYRLTHLKNAVYRKLVNRMPEWLRKDGKAGGDIDSFIGQYVDNAENQAFFQEVFSQTKEQFARCGFQTIASFPPDNEQKILLLRMASLAFLLSGPIVQK</sequence>
<evidence type="ECO:0000256" key="2">
    <source>
        <dbReference type="ARBA" id="ARBA00012737"/>
    </source>
</evidence>
<evidence type="ECO:0000313" key="5">
    <source>
        <dbReference type="EMBL" id="ADH86463.1"/>
    </source>
</evidence>
<dbReference type="KEGG" id="dak:DaAHT2_1772"/>
<comment type="pathway">
    <text evidence="1">Amino-acid biosynthesis; L-asparagine biosynthesis; L-asparagine from L-aspartate (L-Gln route): step 1/1.</text>
</comment>
<accession>D6Z4I8</accession>
<dbReference type="InParanoid" id="D6Z4I8"/>
<reference evidence="6" key="1">
    <citation type="submission" date="2010-02" db="EMBL/GenBank/DDBJ databases">
        <title>Complete sequence of Desulfurivibrio alkaliphilus AHT2.</title>
        <authorList>
            <consortium name="US DOE Joint Genome Institute"/>
            <person name="Pitluck S."/>
            <person name="Chertkov O."/>
            <person name="Detter J.C."/>
            <person name="Han C."/>
            <person name="Tapia R."/>
            <person name="Larimer F."/>
            <person name="Land M."/>
            <person name="Hauser L."/>
            <person name="Kyrpides N."/>
            <person name="Mikhailova N."/>
            <person name="Sorokin D.Y."/>
            <person name="Muyzer G."/>
            <person name="Woyke T."/>
        </authorList>
    </citation>
    <scope>NUCLEOTIDE SEQUENCE [LARGE SCALE GENOMIC DNA]</scope>
    <source>
        <strain evidence="6">DSM 19089 / UNIQEM U267 / AHT2</strain>
    </source>
</reference>
<dbReference type="SUPFAM" id="SSF52402">
    <property type="entry name" value="Adenine nucleotide alpha hydrolases-like"/>
    <property type="match status" value="1"/>
</dbReference>
<keyword evidence="6" id="KW-1185">Reference proteome</keyword>
<protein>
    <recommendedName>
        <fullName evidence="2">asparagine synthase (glutamine-hydrolyzing)</fullName>
        <ecNumber evidence="2">6.3.5.4</ecNumber>
    </recommendedName>
</protein>
<dbReference type="Proteomes" id="UP000001508">
    <property type="component" value="Chromosome"/>
</dbReference>
<gene>
    <name evidence="5" type="ordered locus">DaAHT2_1772</name>
</gene>
<dbReference type="Gene3D" id="3.40.50.620">
    <property type="entry name" value="HUPs"/>
    <property type="match status" value="1"/>
</dbReference>
<evidence type="ECO:0000256" key="3">
    <source>
        <dbReference type="ARBA" id="ARBA00048741"/>
    </source>
</evidence>